<comment type="caution">
    <text evidence="2">The sequence shown here is derived from an EMBL/GenBank/DDBJ whole genome shotgun (WGS) entry which is preliminary data.</text>
</comment>
<name>S3BEG7_9BURK</name>
<dbReference type="AlphaFoldDB" id="S3BEG7"/>
<evidence type="ECO:0000313" key="3">
    <source>
        <dbReference type="Proteomes" id="UP000014400"/>
    </source>
</evidence>
<accession>S3BEG7</accession>
<proteinExistence type="predicted"/>
<keyword evidence="3" id="KW-1185">Reference proteome</keyword>
<organism evidence="2 3">
    <name type="scientific">Sutterella wadsworthensis HGA0223</name>
    <dbReference type="NCBI Taxonomy" id="1203554"/>
    <lineage>
        <taxon>Bacteria</taxon>
        <taxon>Pseudomonadati</taxon>
        <taxon>Pseudomonadota</taxon>
        <taxon>Betaproteobacteria</taxon>
        <taxon>Burkholderiales</taxon>
        <taxon>Sutterellaceae</taxon>
        <taxon>Sutterella</taxon>
    </lineage>
</organism>
<evidence type="ECO:0000313" key="2">
    <source>
        <dbReference type="EMBL" id="EPD99693.1"/>
    </source>
</evidence>
<keyword evidence="1" id="KW-0812">Transmembrane</keyword>
<gene>
    <name evidence="2" type="ORF">HMPREF1476_00972</name>
</gene>
<reference evidence="2 3" key="1">
    <citation type="submission" date="2013-04" db="EMBL/GenBank/DDBJ databases">
        <title>The Genome Sequence of Sutterella wadsworthensis HGA0223.</title>
        <authorList>
            <consortium name="The Broad Institute Genomics Platform"/>
            <person name="Earl A."/>
            <person name="Ward D."/>
            <person name="Feldgarden M."/>
            <person name="Gevers D."/>
            <person name="Schmidt T.M."/>
            <person name="Dover J."/>
            <person name="Dai D."/>
            <person name="Walker B."/>
            <person name="Young S."/>
            <person name="Zeng Q."/>
            <person name="Gargeya S."/>
            <person name="Fitzgerald M."/>
            <person name="Haas B."/>
            <person name="Abouelleil A."/>
            <person name="Allen A.W."/>
            <person name="Alvarado L."/>
            <person name="Arachchi H.M."/>
            <person name="Berlin A.M."/>
            <person name="Chapman S.B."/>
            <person name="Gainer-Dewar J."/>
            <person name="Goldberg J."/>
            <person name="Griggs A."/>
            <person name="Gujja S."/>
            <person name="Hansen M."/>
            <person name="Howarth C."/>
            <person name="Imamovic A."/>
            <person name="Ireland A."/>
            <person name="Larimer J."/>
            <person name="McCowan C."/>
            <person name="Murphy C."/>
            <person name="Pearson M."/>
            <person name="Poon T.W."/>
            <person name="Priest M."/>
            <person name="Roberts A."/>
            <person name="Saif S."/>
            <person name="Shea T."/>
            <person name="Sisk P."/>
            <person name="Sykes S."/>
            <person name="Wortman J."/>
            <person name="Nusbaum C."/>
            <person name="Birren B."/>
        </authorList>
    </citation>
    <scope>NUCLEOTIDE SEQUENCE [LARGE SCALE GENOMIC DNA]</scope>
    <source>
        <strain evidence="2 3">HGA0223</strain>
    </source>
</reference>
<dbReference type="PATRIC" id="fig|1203554.3.peg.995"/>
<feature type="transmembrane region" description="Helical" evidence="1">
    <location>
        <begin position="23"/>
        <end position="41"/>
    </location>
</feature>
<evidence type="ECO:0000256" key="1">
    <source>
        <dbReference type="SAM" id="Phobius"/>
    </source>
</evidence>
<protein>
    <submittedName>
        <fullName evidence="2">Uncharacterized protein</fullName>
    </submittedName>
</protein>
<dbReference type="Proteomes" id="UP000014400">
    <property type="component" value="Unassembled WGS sequence"/>
</dbReference>
<keyword evidence="1" id="KW-0472">Membrane</keyword>
<sequence>MKHNPLASCQIIPQQVSIAIEGGVHIDGLFLAAVVLMLVLIRMRR</sequence>
<dbReference type="EMBL" id="ATCF01000013">
    <property type="protein sequence ID" value="EPD99693.1"/>
    <property type="molecule type" value="Genomic_DNA"/>
</dbReference>
<dbReference type="HOGENOM" id="CLU_3206143_0_0_4"/>
<keyword evidence="1" id="KW-1133">Transmembrane helix</keyword>